<evidence type="ECO:0008006" key="4">
    <source>
        <dbReference type="Google" id="ProtNLM"/>
    </source>
</evidence>
<dbReference type="EMBL" id="NXMA01000006">
    <property type="protein sequence ID" value="TKX32284.1"/>
    <property type="molecule type" value="Genomic_DNA"/>
</dbReference>
<evidence type="ECO:0000256" key="1">
    <source>
        <dbReference type="SAM" id="Phobius"/>
    </source>
</evidence>
<keyword evidence="1" id="KW-0812">Transmembrane</keyword>
<dbReference type="AlphaFoldDB" id="A0A4U7BTN2"/>
<name>A0A4U7BTN2_9BACT</name>
<keyword evidence="3" id="KW-1185">Reference proteome</keyword>
<reference evidence="2 3" key="1">
    <citation type="submission" date="2018-05" db="EMBL/GenBank/DDBJ databases">
        <title>Novel Campyloabacter and Helicobacter Species and Strains.</title>
        <authorList>
            <person name="Mannion A.J."/>
            <person name="Shen Z."/>
            <person name="Fox J.G."/>
        </authorList>
    </citation>
    <scope>NUCLEOTIDE SEQUENCE [LARGE SCALE GENOMIC DNA]</scope>
    <source>
        <strain evidence="3">MIT17-670</strain>
    </source>
</reference>
<dbReference type="RefSeq" id="WP_137622193.1">
    <property type="nucleotide sequence ID" value="NZ_NXMA01000006.1"/>
</dbReference>
<sequence length="171" mass="19802">MAIKSFGILIALFVIIFIVLWIQDPYSLNIKSYSLNFKNIEASHLKAYELNETIIKSYYEVDSWSRYINRDEFDYFTNFNLDFNLSANKLELFGKDMSKIKFEGNVTYFGSNNVKFMADEVEYQPKNKFLSTDTGFKGLINGSLIDGKSLQYDIKNKILQIQGVSACLQEK</sequence>
<evidence type="ECO:0000313" key="3">
    <source>
        <dbReference type="Proteomes" id="UP000310353"/>
    </source>
</evidence>
<proteinExistence type="predicted"/>
<feature type="transmembrane region" description="Helical" evidence="1">
    <location>
        <begin position="6"/>
        <end position="22"/>
    </location>
</feature>
<keyword evidence="1" id="KW-0472">Membrane</keyword>
<evidence type="ECO:0000313" key="2">
    <source>
        <dbReference type="EMBL" id="TKX32284.1"/>
    </source>
</evidence>
<dbReference type="OrthoDB" id="5363397at2"/>
<organism evidence="2 3">
    <name type="scientific">Campylobacter aviculae</name>
    <dbReference type="NCBI Taxonomy" id="2510190"/>
    <lineage>
        <taxon>Bacteria</taxon>
        <taxon>Pseudomonadati</taxon>
        <taxon>Campylobacterota</taxon>
        <taxon>Epsilonproteobacteria</taxon>
        <taxon>Campylobacterales</taxon>
        <taxon>Campylobacteraceae</taxon>
        <taxon>Campylobacter</taxon>
    </lineage>
</organism>
<gene>
    <name evidence="2" type="ORF">CQA76_04175</name>
</gene>
<dbReference type="Proteomes" id="UP000310353">
    <property type="component" value="Unassembled WGS sequence"/>
</dbReference>
<protein>
    <recommendedName>
        <fullName evidence="4">LPS export ABC transporter periplasmic protein LptC</fullName>
    </recommendedName>
</protein>
<comment type="caution">
    <text evidence="2">The sequence shown here is derived from an EMBL/GenBank/DDBJ whole genome shotgun (WGS) entry which is preliminary data.</text>
</comment>
<keyword evidence="1" id="KW-1133">Transmembrane helix</keyword>
<accession>A0A4U7BTN2</accession>